<evidence type="ECO:0000313" key="1">
    <source>
        <dbReference type="EMBL" id="WAJ28657.1"/>
    </source>
</evidence>
<protein>
    <submittedName>
        <fullName evidence="1">Membrane protein FxsA</fullName>
    </submittedName>
</protein>
<dbReference type="EMBL" id="CP113520">
    <property type="protein sequence ID" value="WAJ28657.1"/>
    <property type="molecule type" value="Genomic_DNA"/>
</dbReference>
<organism evidence="1 2">
    <name type="scientific">Antarcticirhabdus aurantiaca</name>
    <dbReference type="NCBI Taxonomy" id="2606717"/>
    <lineage>
        <taxon>Bacteria</taxon>
        <taxon>Pseudomonadati</taxon>
        <taxon>Pseudomonadota</taxon>
        <taxon>Alphaproteobacteria</taxon>
        <taxon>Hyphomicrobiales</taxon>
        <taxon>Aurantimonadaceae</taxon>
        <taxon>Antarcticirhabdus</taxon>
    </lineage>
</organism>
<evidence type="ECO:0000313" key="2">
    <source>
        <dbReference type="Proteomes" id="UP001163223"/>
    </source>
</evidence>
<name>A0ACD4NPD3_9HYPH</name>
<dbReference type="Proteomes" id="UP001163223">
    <property type="component" value="Chromosome"/>
</dbReference>
<gene>
    <name evidence="1" type="primary">fxsA</name>
    <name evidence="1" type="ORF">OXU80_28325</name>
</gene>
<accession>A0ACD4NPD3</accession>
<sequence length="197" mass="21094">MSRAFIPFLFLLMPIAEIAGFILVGNAIGLWPTLGLILASAFLGALLLRQQGLGTLRRIQEETRAGGLPGRELVHGLMIAVAGFLLILPGFISDVVGLLLFLPPVRDLAWRLLKQRIVVVASSERGVWRGGMGAGPRPGFGREGAMRPRPDVVDLGAADFERRGDPASPWHANGHDPSKPLPAPGEDDPTPGPRTLH</sequence>
<proteinExistence type="predicted"/>
<reference evidence="1" key="1">
    <citation type="submission" date="2022-11" db="EMBL/GenBank/DDBJ databases">
        <title>beta-Carotene-producing bacterium, Jeongeuplla avenae sp. nov., alleviates the salt stress of Arabidopsis seedlings.</title>
        <authorList>
            <person name="Jiang L."/>
            <person name="Lee J."/>
        </authorList>
    </citation>
    <scope>NUCLEOTIDE SEQUENCE</scope>
    <source>
        <strain evidence="1">DY_R2A_6</strain>
    </source>
</reference>
<keyword evidence="2" id="KW-1185">Reference proteome</keyword>